<keyword evidence="1" id="KW-1133">Transmembrane helix</keyword>
<evidence type="ECO:0000256" key="1">
    <source>
        <dbReference type="SAM" id="Phobius"/>
    </source>
</evidence>
<feature type="transmembrane region" description="Helical" evidence="1">
    <location>
        <begin position="98"/>
        <end position="119"/>
    </location>
</feature>
<sequence>MVLFRLTSDSEIAYNNFYLVDVAFLSLLIILPTFWNASASFKMYNLIHDENLDKNIKLRYKILAITFIIYGLQGIFTTIHLVFRVYASAEFYEISSKIYTFMNVTLQLIFAAGNFYAWITLGSKIDKAEKAKPVAVAISEEEVMKLAKTEG</sequence>
<comment type="caution">
    <text evidence="2">The sequence shown here is derived from an EMBL/GenBank/DDBJ whole genome shotgun (WGS) entry which is preliminary data.</text>
</comment>
<feature type="transmembrane region" description="Helical" evidence="1">
    <location>
        <begin position="62"/>
        <end position="86"/>
    </location>
</feature>
<protein>
    <submittedName>
        <fullName evidence="2">Uncharacterized protein</fullName>
    </submittedName>
</protein>
<keyword evidence="1" id="KW-0472">Membrane</keyword>
<proteinExistence type="predicted"/>
<dbReference type="EMBL" id="BART01022682">
    <property type="protein sequence ID" value="GAG99419.1"/>
    <property type="molecule type" value="Genomic_DNA"/>
</dbReference>
<name>X1BUJ6_9ZZZZ</name>
<organism evidence="2">
    <name type="scientific">marine sediment metagenome</name>
    <dbReference type="NCBI Taxonomy" id="412755"/>
    <lineage>
        <taxon>unclassified sequences</taxon>
        <taxon>metagenomes</taxon>
        <taxon>ecological metagenomes</taxon>
    </lineage>
</organism>
<evidence type="ECO:0000313" key="2">
    <source>
        <dbReference type="EMBL" id="GAG99419.1"/>
    </source>
</evidence>
<keyword evidence="1" id="KW-0812">Transmembrane</keyword>
<dbReference type="AlphaFoldDB" id="X1BUJ6"/>
<gene>
    <name evidence="2" type="ORF">S01H4_41466</name>
</gene>
<feature type="transmembrane region" description="Helical" evidence="1">
    <location>
        <begin position="12"/>
        <end position="35"/>
    </location>
</feature>
<reference evidence="2" key="1">
    <citation type="journal article" date="2014" name="Front. Microbiol.">
        <title>High frequency of phylogenetically diverse reductive dehalogenase-homologous genes in deep subseafloor sedimentary metagenomes.</title>
        <authorList>
            <person name="Kawai M."/>
            <person name="Futagami T."/>
            <person name="Toyoda A."/>
            <person name="Takaki Y."/>
            <person name="Nishi S."/>
            <person name="Hori S."/>
            <person name="Arai W."/>
            <person name="Tsubouchi T."/>
            <person name="Morono Y."/>
            <person name="Uchiyama I."/>
            <person name="Ito T."/>
            <person name="Fujiyama A."/>
            <person name="Inagaki F."/>
            <person name="Takami H."/>
        </authorList>
    </citation>
    <scope>NUCLEOTIDE SEQUENCE</scope>
    <source>
        <strain evidence="2">Expedition CK06-06</strain>
    </source>
</reference>
<accession>X1BUJ6</accession>